<comment type="catalytic activity">
    <reaction evidence="11">
        <text>L-homoserine + NADP(+) = L-aspartate 4-semialdehyde + NADPH + H(+)</text>
        <dbReference type="Rhea" id="RHEA:15761"/>
        <dbReference type="ChEBI" id="CHEBI:15378"/>
        <dbReference type="ChEBI" id="CHEBI:57476"/>
        <dbReference type="ChEBI" id="CHEBI:57783"/>
        <dbReference type="ChEBI" id="CHEBI:58349"/>
        <dbReference type="ChEBI" id="CHEBI:537519"/>
        <dbReference type="EC" id="1.1.1.3"/>
    </reaction>
    <physiologicalReaction direction="right-to-left" evidence="11">
        <dbReference type="Rhea" id="RHEA:15763"/>
    </physiologicalReaction>
</comment>
<evidence type="ECO:0000256" key="15">
    <source>
        <dbReference type="RuleBase" id="RU004171"/>
    </source>
</evidence>
<dbReference type="FunFam" id="3.30.360.10:FF:000005">
    <property type="entry name" value="Homoserine dehydrogenase"/>
    <property type="match status" value="1"/>
</dbReference>
<dbReference type="EC" id="1.1.1.3" evidence="4 14"/>
<dbReference type="Gene3D" id="3.30.360.10">
    <property type="entry name" value="Dihydrodipicolinate Reductase, domain 2"/>
    <property type="match status" value="1"/>
</dbReference>
<dbReference type="Pfam" id="PF00742">
    <property type="entry name" value="Homoserine_dh"/>
    <property type="match status" value="1"/>
</dbReference>
<evidence type="ECO:0000256" key="7">
    <source>
        <dbReference type="ARBA" id="ARBA00022697"/>
    </source>
</evidence>
<evidence type="ECO:0000256" key="3">
    <source>
        <dbReference type="ARBA" id="ARBA00006753"/>
    </source>
</evidence>
<sequence>MTINAVLLGFGTVGQGVYQTIHTHRKELKELLGTDIEIKGVLVKDEHKIRPIDQDILVTSNFSDLLKIPQLDLVIEAIVGCEPAFTYNKAFLQKGIPVVTANKEMVAHKGSELKRISEKNDVSFSYEAAVAGGIPVIGVISRLLHANRINKIEGILNGTSNFILSTMRKEQTSFEETLQRAQEKGYAEADPSNDILGRDSFYKIMILSDLVFGGQPDWEQTECTGIDEVTIENILKAQEVNKRIKLIAAVERDESETIKASVKPVLLDSEHPLYAVEDVDNAVNIQTDLLGNLLLKGPGAGGLPTASAILQDVALLFGQKEKEETVYASARSIAKRASPY</sequence>
<evidence type="ECO:0000259" key="16">
    <source>
        <dbReference type="Pfam" id="PF00742"/>
    </source>
</evidence>
<evidence type="ECO:0000256" key="5">
    <source>
        <dbReference type="ARBA" id="ARBA00013376"/>
    </source>
</evidence>
<evidence type="ECO:0000256" key="12">
    <source>
        <dbReference type="PIRSR" id="PIRSR036497-1"/>
    </source>
</evidence>
<dbReference type="InterPro" id="IPR022697">
    <property type="entry name" value="HDH_short"/>
</dbReference>
<feature type="binding site" evidence="13">
    <location>
        <begin position="9"/>
        <end position="14"/>
    </location>
    <ligand>
        <name>NADP(+)</name>
        <dbReference type="ChEBI" id="CHEBI:58349"/>
    </ligand>
</feature>
<proteinExistence type="inferred from homology"/>
<comment type="similarity">
    <text evidence="3 15">Belongs to the homoserine dehydrogenase family.</text>
</comment>
<name>A0A3L7JNE7_9BACI</name>
<dbReference type="GO" id="GO:0050661">
    <property type="term" value="F:NADP binding"/>
    <property type="evidence" value="ECO:0007669"/>
    <property type="project" value="InterPro"/>
</dbReference>
<dbReference type="PROSITE" id="PS01042">
    <property type="entry name" value="HOMOSER_DHGENASE"/>
    <property type="match status" value="1"/>
</dbReference>
<dbReference type="NCBIfam" id="NF004976">
    <property type="entry name" value="PRK06349.1"/>
    <property type="match status" value="1"/>
</dbReference>
<dbReference type="InterPro" id="IPR019811">
    <property type="entry name" value="HDH_CS"/>
</dbReference>
<dbReference type="OrthoDB" id="9808167at2"/>
<keyword evidence="9" id="KW-0915">Sodium</keyword>
<keyword evidence="8 14" id="KW-0560">Oxidoreductase</keyword>
<dbReference type="InterPro" id="IPR001342">
    <property type="entry name" value="HDH_cat"/>
</dbReference>
<evidence type="ECO:0000256" key="9">
    <source>
        <dbReference type="ARBA" id="ARBA00023053"/>
    </source>
</evidence>
<evidence type="ECO:0000256" key="6">
    <source>
        <dbReference type="ARBA" id="ARBA00022605"/>
    </source>
</evidence>
<reference evidence="18 19" key="1">
    <citation type="submission" date="2018-10" db="EMBL/GenBank/DDBJ databases">
        <title>Falsibacillus sp. genome draft.</title>
        <authorList>
            <person name="Shi S."/>
        </authorList>
    </citation>
    <scope>NUCLEOTIDE SEQUENCE [LARGE SCALE GENOMIC DNA]</scope>
    <source>
        <strain evidence="18 19">GY 10110</strain>
    </source>
</reference>
<dbReference type="GO" id="GO:0004412">
    <property type="term" value="F:homoserine dehydrogenase activity"/>
    <property type="evidence" value="ECO:0007669"/>
    <property type="project" value="UniProtKB-EC"/>
</dbReference>
<evidence type="ECO:0000313" key="19">
    <source>
        <dbReference type="Proteomes" id="UP000276770"/>
    </source>
</evidence>
<gene>
    <name evidence="18" type="ORF">D9X91_21065</name>
</gene>
<dbReference type="PANTHER" id="PTHR43331:SF1">
    <property type="entry name" value="HOMOSERINE DEHYDROGENASE"/>
    <property type="match status" value="1"/>
</dbReference>
<keyword evidence="7 14" id="KW-0791">Threonine biosynthesis</keyword>
<dbReference type="GO" id="GO:0009088">
    <property type="term" value="P:threonine biosynthetic process"/>
    <property type="evidence" value="ECO:0007669"/>
    <property type="project" value="UniProtKB-UniPathway"/>
</dbReference>
<feature type="domain" description="Aspartate/homoserine dehydrogenase NAD-binding" evidence="17">
    <location>
        <begin position="9"/>
        <end position="127"/>
    </location>
</feature>
<feature type="binding site" evidence="13">
    <location>
        <position position="188"/>
    </location>
    <ligand>
        <name>L-homoserine</name>
        <dbReference type="ChEBI" id="CHEBI:57476"/>
    </ligand>
</feature>
<dbReference type="Pfam" id="PF03447">
    <property type="entry name" value="NAD_binding_3"/>
    <property type="match status" value="1"/>
</dbReference>
<dbReference type="UniPathway" id="UPA00050">
    <property type="reaction ID" value="UER00063"/>
</dbReference>
<evidence type="ECO:0000256" key="2">
    <source>
        <dbReference type="ARBA" id="ARBA00005062"/>
    </source>
</evidence>
<evidence type="ECO:0000313" key="18">
    <source>
        <dbReference type="EMBL" id="RLQ91181.1"/>
    </source>
</evidence>
<evidence type="ECO:0000256" key="4">
    <source>
        <dbReference type="ARBA" id="ARBA00013213"/>
    </source>
</evidence>
<dbReference type="SUPFAM" id="SSF55347">
    <property type="entry name" value="Glyceraldehyde-3-phosphate dehydrogenase-like, C-terminal domain"/>
    <property type="match status" value="1"/>
</dbReference>
<keyword evidence="6 14" id="KW-0028">Amino-acid biosynthesis</keyword>
<keyword evidence="19" id="KW-1185">Reference proteome</keyword>
<evidence type="ECO:0000256" key="1">
    <source>
        <dbReference type="ARBA" id="ARBA00005056"/>
    </source>
</evidence>
<evidence type="ECO:0000256" key="8">
    <source>
        <dbReference type="ARBA" id="ARBA00023002"/>
    </source>
</evidence>
<evidence type="ECO:0000256" key="13">
    <source>
        <dbReference type="PIRSR" id="PIRSR036497-2"/>
    </source>
</evidence>
<evidence type="ECO:0000256" key="10">
    <source>
        <dbReference type="ARBA" id="ARBA00023167"/>
    </source>
</evidence>
<evidence type="ECO:0000256" key="11">
    <source>
        <dbReference type="ARBA" id="ARBA00048841"/>
    </source>
</evidence>
<feature type="active site" description="Proton donor" evidence="12">
    <location>
        <position position="203"/>
    </location>
</feature>
<dbReference type="PIRSF" id="PIRSF036497">
    <property type="entry name" value="HDH_short"/>
    <property type="match status" value="1"/>
</dbReference>
<evidence type="ECO:0000259" key="17">
    <source>
        <dbReference type="Pfam" id="PF03447"/>
    </source>
</evidence>
<feature type="binding site" evidence="13">
    <location>
        <position position="103"/>
    </location>
    <ligand>
        <name>NADPH</name>
        <dbReference type="ChEBI" id="CHEBI:57783"/>
    </ligand>
</feature>
<dbReference type="EMBL" id="RCVZ01000023">
    <property type="protein sequence ID" value="RLQ91181.1"/>
    <property type="molecule type" value="Genomic_DNA"/>
</dbReference>
<keyword evidence="10 14" id="KW-0486">Methionine biosynthesis</keyword>
<dbReference type="SUPFAM" id="SSF51735">
    <property type="entry name" value="NAD(P)-binding Rossmann-fold domains"/>
    <property type="match status" value="1"/>
</dbReference>
<comment type="pathway">
    <text evidence="2 14">Amino-acid biosynthesis; L-methionine biosynthesis via de novo pathway; L-homoserine from L-aspartate: step 3/3.</text>
</comment>
<dbReference type="InterPro" id="IPR036291">
    <property type="entry name" value="NAD(P)-bd_dom_sf"/>
</dbReference>
<dbReference type="Gene3D" id="3.40.50.720">
    <property type="entry name" value="NAD(P)-binding Rossmann-like Domain"/>
    <property type="match status" value="1"/>
</dbReference>
<comment type="pathway">
    <text evidence="1 14">Amino-acid biosynthesis; L-threonine biosynthesis; L-threonine from L-aspartate: step 3/5.</text>
</comment>
<keyword evidence="13 14" id="KW-0521">NADP</keyword>
<accession>A0A3L7JNE7</accession>
<protein>
    <recommendedName>
        <fullName evidence="5 14">Homoserine dehydrogenase</fullName>
        <ecNumber evidence="4 14">1.1.1.3</ecNumber>
    </recommendedName>
</protein>
<dbReference type="AlphaFoldDB" id="A0A3L7JNE7"/>
<dbReference type="Proteomes" id="UP000276770">
    <property type="component" value="Unassembled WGS sequence"/>
</dbReference>
<organism evidence="18 19">
    <name type="scientific">Falsibacillus albus</name>
    <dbReference type="NCBI Taxonomy" id="2478915"/>
    <lineage>
        <taxon>Bacteria</taxon>
        <taxon>Bacillati</taxon>
        <taxon>Bacillota</taxon>
        <taxon>Bacilli</taxon>
        <taxon>Bacillales</taxon>
        <taxon>Bacillaceae</taxon>
        <taxon>Falsibacillus</taxon>
    </lineage>
</organism>
<feature type="domain" description="Homoserine dehydrogenase catalytic" evidence="16">
    <location>
        <begin position="135"/>
        <end position="313"/>
    </location>
</feature>
<dbReference type="UniPathway" id="UPA00051">
    <property type="reaction ID" value="UER00465"/>
</dbReference>
<dbReference type="InterPro" id="IPR005106">
    <property type="entry name" value="Asp/hSer_DH_NAD-bd"/>
</dbReference>
<evidence type="ECO:0000256" key="14">
    <source>
        <dbReference type="RuleBase" id="RU000579"/>
    </source>
</evidence>
<comment type="caution">
    <text evidence="18">The sequence shown here is derived from an EMBL/GenBank/DDBJ whole genome shotgun (WGS) entry which is preliminary data.</text>
</comment>
<dbReference type="GO" id="GO:0009086">
    <property type="term" value="P:methionine biosynthetic process"/>
    <property type="evidence" value="ECO:0007669"/>
    <property type="project" value="UniProtKB-KW"/>
</dbReference>
<dbReference type="RefSeq" id="WP_121682628.1">
    <property type="nucleotide sequence ID" value="NZ_RCVZ01000023.1"/>
</dbReference>
<dbReference type="PANTHER" id="PTHR43331">
    <property type="entry name" value="HOMOSERINE DEHYDROGENASE"/>
    <property type="match status" value="1"/>
</dbReference>